<comment type="similarity">
    <text evidence="2">Belongs to the UPF0702 family.</text>
</comment>
<evidence type="ECO:0000313" key="10">
    <source>
        <dbReference type="Proteomes" id="UP000503278"/>
    </source>
</evidence>
<dbReference type="PANTHER" id="PTHR34582:SF6">
    <property type="entry name" value="UPF0702 TRANSMEMBRANE PROTEIN YCAP"/>
    <property type="match status" value="1"/>
</dbReference>
<dbReference type="AlphaFoldDB" id="A0A7L5DU59"/>
<evidence type="ECO:0000256" key="2">
    <source>
        <dbReference type="ARBA" id="ARBA00006448"/>
    </source>
</evidence>
<keyword evidence="3" id="KW-1003">Cell membrane</keyword>
<proteinExistence type="inferred from homology"/>
<evidence type="ECO:0000256" key="5">
    <source>
        <dbReference type="ARBA" id="ARBA00022989"/>
    </source>
</evidence>
<gene>
    <name evidence="9" type="ORF">HH214_01545</name>
</gene>
<dbReference type="PANTHER" id="PTHR34582">
    <property type="entry name" value="UPF0702 TRANSMEMBRANE PROTEIN YCAP"/>
    <property type="match status" value="1"/>
</dbReference>
<dbReference type="RefSeq" id="WP_169605662.1">
    <property type="nucleotide sequence ID" value="NZ_CP051682.1"/>
</dbReference>
<evidence type="ECO:0000256" key="4">
    <source>
        <dbReference type="ARBA" id="ARBA00022692"/>
    </source>
</evidence>
<organism evidence="9 10">
    <name type="scientific">Mucilaginibacter robiniae</name>
    <dbReference type="NCBI Taxonomy" id="2728022"/>
    <lineage>
        <taxon>Bacteria</taxon>
        <taxon>Pseudomonadati</taxon>
        <taxon>Bacteroidota</taxon>
        <taxon>Sphingobacteriia</taxon>
        <taxon>Sphingobacteriales</taxon>
        <taxon>Sphingobacteriaceae</taxon>
        <taxon>Mucilaginibacter</taxon>
    </lineage>
</organism>
<protein>
    <submittedName>
        <fullName evidence="9">DUF421 domain-containing protein</fullName>
    </submittedName>
</protein>
<sequence length="228" mass="25779">MRLDWNNIFIKDLEWSVAGEITFRTLVMFILILLFLRLSGKKGVRQLSLFEVAVIIGLGSAAGDPMFNQENAILPAVVVFISILLFYRLLTWAASKSETFEKILEGEPLYIIEDGLFVLDTNHTEPMFAKDEFLAEMRQQSIEHLGQVKTAILETAGNVSFFYYPDEEVKPGLPVLPKAYNKKSKEVPAPGRYACTYCGHVEDISAGCCCQRCKKEEWVEAIQTLRLS</sequence>
<dbReference type="EMBL" id="CP051682">
    <property type="protein sequence ID" value="QJD94645.1"/>
    <property type="molecule type" value="Genomic_DNA"/>
</dbReference>
<feature type="transmembrane region" description="Helical" evidence="7">
    <location>
        <begin position="73"/>
        <end position="90"/>
    </location>
</feature>
<feature type="transmembrane region" description="Helical" evidence="7">
    <location>
        <begin position="48"/>
        <end position="67"/>
    </location>
</feature>
<evidence type="ECO:0000256" key="7">
    <source>
        <dbReference type="SAM" id="Phobius"/>
    </source>
</evidence>
<dbReference type="Gene3D" id="3.30.240.20">
    <property type="entry name" value="bsu07140 like domains"/>
    <property type="match status" value="1"/>
</dbReference>
<dbReference type="KEGG" id="mrob:HH214_01545"/>
<feature type="domain" description="YetF C-terminal" evidence="8">
    <location>
        <begin position="96"/>
        <end position="171"/>
    </location>
</feature>
<dbReference type="InterPro" id="IPR007353">
    <property type="entry name" value="DUF421"/>
</dbReference>
<keyword evidence="5 7" id="KW-1133">Transmembrane helix</keyword>
<comment type="subcellular location">
    <subcellularLocation>
        <location evidence="1">Cell membrane</location>
        <topology evidence="1">Multi-pass membrane protein</topology>
    </subcellularLocation>
</comment>
<keyword evidence="6 7" id="KW-0472">Membrane</keyword>
<keyword evidence="10" id="KW-1185">Reference proteome</keyword>
<evidence type="ECO:0000313" key="9">
    <source>
        <dbReference type="EMBL" id="QJD94645.1"/>
    </source>
</evidence>
<accession>A0A7L5DU59</accession>
<evidence type="ECO:0000256" key="1">
    <source>
        <dbReference type="ARBA" id="ARBA00004651"/>
    </source>
</evidence>
<evidence type="ECO:0000256" key="3">
    <source>
        <dbReference type="ARBA" id="ARBA00022475"/>
    </source>
</evidence>
<dbReference type="GO" id="GO:0005886">
    <property type="term" value="C:plasma membrane"/>
    <property type="evidence" value="ECO:0007669"/>
    <property type="project" value="UniProtKB-SubCell"/>
</dbReference>
<dbReference type="Pfam" id="PF04239">
    <property type="entry name" value="DUF421"/>
    <property type="match status" value="1"/>
</dbReference>
<dbReference type="Proteomes" id="UP000503278">
    <property type="component" value="Chromosome"/>
</dbReference>
<name>A0A7L5DU59_9SPHI</name>
<feature type="transmembrane region" description="Helical" evidence="7">
    <location>
        <begin position="15"/>
        <end position="36"/>
    </location>
</feature>
<dbReference type="InterPro" id="IPR023090">
    <property type="entry name" value="UPF0702_alpha/beta_dom_sf"/>
</dbReference>
<evidence type="ECO:0000256" key="6">
    <source>
        <dbReference type="ARBA" id="ARBA00023136"/>
    </source>
</evidence>
<reference evidence="9 10" key="1">
    <citation type="submission" date="2020-04" db="EMBL/GenBank/DDBJ databases">
        <title>Genome sequencing of novel species.</title>
        <authorList>
            <person name="Heo J."/>
            <person name="Kim S.-J."/>
            <person name="Kim J.-S."/>
            <person name="Hong S.-B."/>
            <person name="Kwon S.-W."/>
        </authorList>
    </citation>
    <scope>NUCLEOTIDE SEQUENCE [LARGE SCALE GENOMIC DNA]</scope>
    <source>
        <strain evidence="9 10">F39-2</strain>
    </source>
</reference>
<keyword evidence="4 7" id="KW-0812">Transmembrane</keyword>
<evidence type="ECO:0000259" key="8">
    <source>
        <dbReference type="Pfam" id="PF04239"/>
    </source>
</evidence>